<name>A0A9P1IJ59_9PELO</name>
<sequence length="92" mass="10611">MSEFVAKHMSAGYKCDEPTCEYKSNHQTMKWCREGLECLFDQQIFWRNILDVENALGKLTASEAKSARMRPEFAETRNESIGMMNLTSVIIL</sequence>
<comment type="caution">
    <text evidence="1">The sequence shown here is derived from an EMBL/GenBank/DDBJ whole genome shotgun (WGS) entry which is preliminary data.</text>
</comment>
<dbReference type="Gene3D" id="1.10.3200.20">
    <property type="entry name" value="DNA Polymerase alpha, zinc finger"/>
    <property type="match status" value="1"/>
</dbReference>
<dbReference type="Proteomes" id="UP001152747">
    <property type="component" value="Unassembled WGS sequence"/>
</dbReference>
<dbReference type="EMBL" id="CANHGI010000003">
    <property type="protein sequence ID" value="CAI5446462.1"/>
    <property type="molecule type" value="Genomic_DNA"/>
</dbReference>
<reference evidence="1" key="1">
    <citation type="submission" date="2022-11" db="EMBL/GenBank/DDBJ databases">
        <authorList>
            <person name="Kikuchi T."/>
        </authorList>
    </citation>
    <scope>NUCLEOTIDE SEQUENCE</scope>
    <source>
        <strain evidence="1">PS1010</strain>
    </source>
</reference>
<keyword evidence="2" id="KW-1185">Reference proteome</keyword>
<proteinExistence type="predicted"/>
<evidence type="ECO:0000313" key="1">
    <source>
        <dbReference type="EMBL" id="CAI5446462.1"/>
    </source>
</evidence>
<evidence type="ECO:0000313" key="2">
    <source>
        <dbReference type="Proteomes" id="UP001152747"/>
    </source>
</evidence>
<dbReference type="InterPro" id="IPR038256">
    <property type="entry name" value="Pol_alpha_znc_sf"/>
</dbReference>
<dbReference type="OrthoDB" id="6755010at2759"/>
<protein>
    <submittedName>
        <fullName evidence="1">Uncharacterized protein</fullName>
    </submittedName>
</protein>
<accession>A0A9P1IJ59</accession>
<dbReference type="AlphaFoldDB" id="A0A9P1IJ59"/>
<gene>
    <name evidence="1" type="ORF">CAMP_LOCUS9099</name>
</gene>
<organism evidence="1 2">
    <name type="scientific">Caenorhabditis angaria</name>
    <dbReference type="NCBI Taxonomy" id="860376"/>
    <lineage>
        <taxon>Eukaryota</taxon>
        <taxon>Metazoa</taxon>
        <taxon>Ecdysozoa</taxon>
        <taxon>Nematoda</taxon>
        <taxon>Chromadorea</taxon>
        <taxon>Rhabditida</taxon>
        <taxon>Rhabditina</taxon>
        <taxon>Rhabditomorpha</taxon>
        <taxon>Rhabditoidea</taxon>
        <taxon>Rhabditidae</taxon>
        <taxon>Peloderinae</taxon>
        <taxon>Caenorhabditis</taxon>
    </lineage>
</organism>